<name>A0A1Y1K3M0_PHOPY</name>
<sequence>MTCEERSFGAGDECMVILKFGVGGCMGIFSEALSGAFWTKMILLCAFHRENNCKYCRHCMYIKTAPPVNPTATTTSFVQKGHAVKLLKIETSIHRDTYTSSSSKNHSKYFEFL</sequence>
<organism evidence="1">
    <name type="scientific">Photinus pyralis</name>
    <name type="common">Common eastern firefly</name>
    <name type="synonym">Lampyris pyralis</name>
    <dbReference type="NCBI Taxonomy" id="7054"/>
    <lineage>
        <taxon>Eukaryota</taxon>
        <taxon>Metazoa</taxon>
        <taxon>Ecdysozoa</taxon>
        <taxon>Arthropoda</taxon>
        <taxon>Hexapoda</taxon>
        <taxon>Insecta</taxon>
        <taxon>Pterygota</taxon>
        <taxon>Neoptera</taxon>
        <taxon>Endopterygota</taxon>
        <taxon>Coleoptera</taxon>
        <taxon>Polyphaga</taxon>
        <taxon>Elateriformia</taxon>
        <taxon>Elateroidea</taxon>
        <taxon>Lampyridae</taxon>
        <taxon>Lampyrinae</taxon>
        <taxon>Photinus</taxon>
    </lineage>
</organism>
<protein>
    <submittedName>
        <fullName evidence="1">Uncharacterized protein</fullName>
    </submittedName>
</protein>
<accession>A0A1Y1K3M0</accession>
<reference evidence="1" key="1">
    <citation type="journal article" date="2016" name="Sci. Rep.">
        <title>Molecular characterization of firefly nuptial gifts: a multi-omics approach sheds light on postcopulatory sexual selection.</title>
        <authorList>
            <person name="Al-Wathiqui N."/>
            <person name="Fallon T.R."/>
            <person name="South A."/>
            <person name="Weng J.K."/>
            <person name="Lewis S.M."/>
        </authorList>
    </citation>
    <scope>NUCLEOTIDE SEQUENCE</scope>
</reference>
<proteinExistence type="predicted"/>
<evidence type="ECO:0000313" key="1">
    <source>
        <dbReference type="EMBL" id="JAV54205.1"/>
    </source>
</evidence>
<dbReference type="AlphaFoldDB" id="A0A1Y1K3M0"/>
<dbReference type="EMBL" id="GEZM01097430">
    <property type="protein sequence ID" value="JAV54205.1"/>
    <property type="molecule type" value="Transcribed_RNA"/>
</dbReference>